<gene>
    <name evidence="1" type="ORF">SKAU_G00335640</name>
</gene>
<dbReference type="EMBL" id="JAINUF010000015">
    <property type="protein sequence ID" value="KAJ8341273.1"/>
    <property type="molecule type" value="Genomic_DNA"/>
</dbReference>
<name>A0A9Q1EM12_SYNKA</name>
<organism evidence="1 2">
    <name type="scientific">Synaphobranchus kaupii</name>
    <name type="common">Kaup's arrowtooth eel</name>
    <dbReference type="NCBI Taxonomy" id="118154"/>
    <lineage>
        <taxon>Eukaryota</taxon>
        <taxon>Metazoa</taxon>
        <taxon>Chordata</taxon>
        <taxon>Craniata</taxon>
        <taxon>Vertebrata</taxon>
        <taxon>Euteleostomi</taxon>
        <taxon>Actinopterygii</taxon>
        <taxon>Neopterygii</taxon>
        <taxon>Teleostei</taxon>
        <taxon>Anguilliformes</taxon>
        <taxon>Synaphobranchidae</taxon>
        <taxon>Synaphobranchus</taxon>
    </lineage>
</organism>
<comment type="caution">
    <text evidence="1">The sequence shown here is derived from an EMBL/GenBank/DDBJ whole genome shotgun (WGS) entry which is preliminary data.</text>
</comment>
<accession>A0A9Q1EM12</accession>
<reference evidence="1" key="1">
    <citation type="journal article" date="2023" name="Science">
        <title>Genome structures resolve the early diversification of teleost fishes.</title>
        <authorList>
            <person name="Parey E."/>
            <person name="Louis A."/>
            <person name="Montfort J."/>
            <person name="Bouchez O."/>
            <person name="Roques C."/>
            <person name="Iampietro C."/>
            <person name="Lluch J."/>
            <person name="Castinel A."/>
            <person name="Donnadieu C."/>
            <person name="Desvignes T."/>
            <person name="Floi Bucao C."/>
            <person name="Jouanno E."/>
            <person name="Wen M."/>
            <person name="Mejri S."/>
            <person name="Dirks R."/>
            <person name="Jansen H."/>
            <person name="Henkel C."/>
            <person name="Chen W.J."/>
            <person name="Zahm M."/>
            <person name="Cabau C."/>
            <person name="Klopp C."/>
            <person name="Thompson A.W."/>
            <person name="Robinson-Rechavi M."/>
            <person name="Braasch I."/>
            <person name="Lecointre G."/>
            <person name="Bobe J."/>
            <person name="Postlethwait J.H."/>
            <person name="Berthelot C."/>
            <person name="Roest Crollius H."/>
            <person name="Guiguen Y."/>
        </authorList>
    </citation>
    <scope>NUCLEOTIDE SEQUENCE</scope>
    <source>
        <strain evidence="1">WJC10195</strain>
    </source>
</reference>
<evidence type="ECO:0000313" key="1">
    <source>
        <dbReference type="EMBL" id="KAJ8341273.1"/>
    </source>
</evidence>
<keyword evidence="2" id="KW-1185">Reference proteome</keyword>
<evidence type="ECO:0000313" key="2">
    <source>
        <dbReference type="Proteomes" id="UP001152622"/>
    </source>
</evidence>
<dbReference type="Proteomes" id="UP001152622">
    <property type="component" value="Chromosome 15"/>
</dbReference>
<sequence length="110" mass="11874">MQACAEIKSCNLRADWVLVSADKAFYLRGTGSEFEQGPEKIGQLGQWAIGEETMRSPIKAASHFKGNDPEGKYPHTNLVAETAGAAITTGGPWKQQLLSDTVILPCRVSP</sequence>
<proteinExistence type="predicted"/>
<dbReference type="AlphaFoldDB" id="A0A9Q1EM12"/>
<protein>
    <submittedName>
        <fullName evidence="1">Uncharacterized protein</fullName>
    </submittedName>
</protein>